<dbReference type="GO" id="GO:0003700">
    <property type="term" value="F:DNA-binding transcription factor activity"/>
    <property type="evidence" value="ECO:0007669"/>
    <property type="project" value="InterPro"/>
</dbReference>
<dbReference type="AlphaFoldDB" id="A0A9D2AQ42"/>
<evidence type="ECO:0000313" key="5">
    <source>
        <dbReference type="EMBL" id="HIX44921.1"/>
    </source>
</evidence>
<reference evidence="5" key="1">
    <citation type="journal article" date="2021" name="PeerJ">
        <title>Extensive microbial diversity within the chicken gut microbiome revealed by metagenomics and culture.</title>
        <authorList>
            <person name="Gilroy R."/>
            <person name="Ravi A."/>
            <person name="Getino M."/>
            <person name="Pursley I."/>
            <person name="Horton D.L."/>
            <person name="Alikhan N.F."/>
            <person name="Baker D."/>
            <person name="Gharbi K."/>
            <person name="Hall N."/>
            <person name="Watson M."/>
            <person name="Adriaenssens E.M."/>
            <person name="Foster-Nyarko E."/>
            <person name="Jarju S."/>
            <person name="Secka A."/>
            <person name="Antonio M."/>
            <person name="Oren A."/>
            <person name="Chaudhuri R.R."/>
            <person name="La Ragione R."/>
            <person name="Hildebrand F."/>
            <person name="Pallen M.J."/>
        </authorList>
    </citation>
    <scope>NUCLEOTIDE SEQUENCE</scope>
    <source>
        <strain evidence="5">ChiHjej12B11-16260</strain>
    </source>
</reference>
<evidence type="ECO:0000313" key="6">
    <source>
        <dbReference type="Proteomes" id="UP000824246"/>
    </source>
</evidence>
<keyword evidence="2" id="KW-0238">DNA-binding</keyword>
<dbReference type="SMART" id="SM00342">
    <property type="entry name" value="HTH_ARAC"/>
    <property type="match status" value="1"/>
</dbReference>
<evidence type="ECO:0000259" key="4">
    <source>
        <dbReference type="PROSITE" id="PS01124"/>
    </source>
</evidence>
<dbReference type="PANTHER" id="PTHR43280">
    <property type="entry name" value="ARAC-FAMILY TRANSCRIPTIONAL REGULATOR"/>
    <property type="match status" value="1"/>
</dbReference>
<dbReference type="Pfam" id="PF12833">
    <property type="entry name" value="HTH_18"/>
    <property type="match status" value="1"/>
</dbReference>
<dbReference type="Proteomes" id="UP000824246">
    <property type="component" value="Unassembled WGS sequence"/>
</dbReference>
<comment type="caution">
    <text evidence="5">The sequence shown here is derived from an EMBL/GenBank/DDBJ whole genome shotgun (WGS) entry which is preliminary data.</text>
</comment>
<feature type="domain" description="HTH araC/xylS-type" evidence="4">
    <location>
        <begin position="21"/>
        <end position="119"/>
    </location>
</feature>
<feature type="non-terminal residue" evidence="5">
    <location>
        <position position="1"/>
    </location>
</feature>
<dbReference type="EMBL" id="DXFB01000043">
    <property type="protein sequence ID" value="HIX44921.1"/>
    <property type="molecule type" value="Genomic_DNA"/>
</dbReference>
<evidence type="ECO:0000256" key="3">
    <source>
        <dbReference type="ARBA" id="ARBA00023163"/>
    </source>
</evidence>
<dbReference type="PROSITE" id="PS01124">
    <property type="entry name" value="HTH_ARAC_FAMILY_2"/>
    <property type="match status" value="1"/>
</dbReference>
<protein>
    <submittedName>
        <fullName evidence="5">Helix-turn-helix domain-containing protein</fullName>
    </submittedName>
</protein>
<dbReference type="InterPro" id="IPR018060">
    <property type="entry name" value="HTH_AraC"/>
</dbReference>
<dbReference type="InterPro" id="IPR009057">
    <property type="entry name" value="Homeodomain-like_sf"/>
</dbReference>
<sequence>NKQVILHDNNYYLRKQDIITFRFIDLVRKNCKEQHEIDFYASQLNLSPKHLGRVVKSTTGKTLYKIISEELTIEAISLISKEDTQIQQIADELHFADIASFSKFFKRNTGMSPMQYRER</sequence>
<keyword evidence="3" id="KW-0804">Transcription</keyword>
<reference evidence="5" key="2">
    <citation type="submission" date="2021-04" db="EMBL/GenBank/DDBJ databases">
        <authorList>
            <person name="Gilroy R."/>
        </authorList>
    </citation>
    <scope>NUCLEOTIDE SEQUENCE</scope>
    <source>
        <strain evidence="5">ChiHjej12B11-16260</strain>
    </source>
</reference>
<dbReference type="SUPFAM" id="SSF46689">
    <property type="entry name" value="Homeodomain-like"/>
    <property type="match status" value="1"/>
</dbReference>
<evidence type="ECO:0000256" key="1">
    <source>
        <dbReference type="ARBA" id="ARBA00023015"/>
    </source>
</evidence>
<evidence type="ECO:0000256" key="2">
    <source>
        <dbReference type="ARBA" id="ARBA00023125"/>
    </source>
</evidence>
<accession>A0A9D2AQ42</accession>
<organism evidence="5 6">
    <name type="scientific">Candidatus Barnesiella excrementipullorum</name>
    <dbReference type="NCBI Taxonomy" id="2838479"/>
    <lineage>
        <taxon>Bacteria</taxon>
        <taxon>Pseudomonadati</taxon>
        <taxon>Bacteroidota</taxon>
        <taxon>Bacteroidia</taxon>
        <taxon>Bacteroidales</taxon>
        <taxon>Barnesiellaceae</taxon>
        <taxon>Barnesiella</taxon>
    </lineage>
</organism>
<dbReference type="PANTHER" id="PTHR43280:SF32">
    <property type="entry name" value="TRANSCRIPTIONAL REGULATORY PROTEIN"/>
    <property type="match status" value="1"/>
</dbReference>
<proteinExistence type="predicted"/>
<dbReference type="GO" id="GO:0043565">
    <property type="term" value="F:sequence-specific DNA binding"/>
    <property type="evidence" value="ECO:0007669"/>
    <property type="project" value="InterPro"/>
</dbReference>
<dbReference type="Gene3D" id="1.10.10.60">
    <property type="entry name" value="Homeodomain-like"/>
    <property type="match status" value="1"/>
</dbReference>
<keyword evidence="1" id="KW-0805">Transcription regulation</keyword>
<name>A0A9D2AQ42_9BACT</name>
<gene>
    <name evidence="5" type="ORF">H9982_01735</name>
</gene>